<comment type="function">
    <text evidence="9">Contributes to the regulation of lumenal Ca2+ release via the sarcoplasmic reticulum calcium release channels RYR1 and RYR2, a key step in triggering skeletal and heart muscle contraction. Required for normal organization of the triad junction, where T-tubules and the sarcoplasmic reticulum terminal cisternae are in close contact. Required for normal skeletal muscle strength. Plays a role in excitation-contraction coupling in the heart and in regulating the rate of heart beats.</text>
</comment>
<evidence type="ECO:0000256" key="1">
    <source>
        <dbReference type="ARBA" id="ARBA00004157"/>
    </source>
</evidence>
<keyword evidence="13" id="KW-1185">Reference proteome</keyword>
<reference evidence="12" key="2">
    <citation type="submission" date="2025-08" db="UniProtKB">
        <authorList>
            <consortium name="Ensembl"/>
        </authorList>
    </citation>
    <scope>IDENTIFICATION</scope>
</reference>
<evidence type="ECO:0000313" key="13">
    <source>
        <dbReference type="Proteomes" id="UP000472263"/>
    </source>
</evidence>
<dbReference type="GO" id="GO:0051282">
    <property type="term" value="P:regulation of sequestering of calcium ion"/>
    <property type="evidence" value="ECO:0007669"/>
    <property type="project" value="UniProtKB-ARBA"/>
</dbReference>
<dbReference type="GeneTree" id="ENSGT00510000049207"/>
<dbReference type="Ensembl" id="ENSMMDT00005036309.1">
    <property type="protein sequence ID" value="ENSMMDP00005035531.1"/>
    <property type="gene ID" value="ENSMMDG00005016690.1"/>
</dbReference>
<evidence type="ECO:0000256" key="7">
    <source>
        <dbReference type="ARBA" id="ARBA00023157"/>
    </source>
</evidence>
<evidence type="ECO:0000256" key="9">
    <source>
        <dbReference type="ARBA" id="ARBA00046074"/>
    </source>
</evidence>
<keyword evidence="4 10" id="KW-0812">Transmembrane</keyword>
<protein>
    <recommendedName>
        <fullName evidence="2">Triadin</fullName>
    </recommendedName>
</protein>
<dbReference type="PANTHER" id="PTHR14106">
    <property type="entry name" value="TRIADIN"/>
    <property type="match status" value="1"/>
</dbReference>
<comment type="subcellular location">
    <subcellularLocation>
        <location evidence="1">Sarcoplasmic reticulum membrane</location>
        <topology evidence="1">Single-pass type II membrane protein</topology>
    </subcellularLocation>
</comment>
<accession>A0A667ZRR2</accession>
<evidence type="ECO:0000256" key="8">
    <source>
        <dbReference type="ARBA" id="ARBA00023180"/>
    </source>
</evidence>
<dbReference type="GO" id="GO:0005102">
    <property type="term" value="F:signaling receptor binding"/>
    <property type="evidence" value="ECO:0007669"/>
    <property type="project" value="InterPro"/>
</dbReference>
<dbReference type="Pfam" id="PF05279">
    <property type="entry name" value="Asp-B-Hydro_N"/>
    <property type="match status" value="1"/>
</dbReference>
<sequence>MPVRSSTTTTTMVIDSKNGGVGSLPARMSKKTFTDDLYSTFSSPLAWILVLALIITWSCVFIIMFDLMDYKTLSGKDRRGRSPPVIRKTLKETGRRGLSKFSSDPMKVVDHAVEESSNLFDLISNFASSLIAPDDTEGTQTHGYCLIWWSLLPLFFITILILPLDI</sequence>
<organism evidence="12 13">
    <name type="scientific">Myripristis murdjan</name>
    <name type="common">pinecone soldierfish</name>
    <dbReference type="NCBI Taxonomy" id="586833"/>
    <lineage>
        <taxon>Eukaryota</taxon>
        <taxon>Metazoa</taxon>
        <taxon>Chordata</taxon>
        <taxon>Craniata</taxon>
        <taxon>Vertebrata</taxon>
        <taxon>Euteleostomi</taxon>
        <taxon>Actinopterygii</taxon>
        <taxon>Neopterygii</taxon>
        <taxon>Teleostei</taxon>
        <taxon>Neoteleostei</taxon>
        <taxon>Acanthomorphata</taxon>
        <taxon>Holocentriformes</taxon>
        <taxon>Holocentridae</taxon>
        <taxon>Myripristis</taxon>
    </lineage>
</organism>
<feature type="transmembrane region" description="Helical" evidence="10">
    <location>
        <begin position="146"/>
        <end position="164"/>
    </location>
</feature>
<name>A0A667ZRR2_9TELE</name>
<dbReference type="InterPro" id="IPR010798">
    <property type="entry name" value="Triadin"/>
</dbReference>
<dbReference type="InterPro" id="IPR007943">
    <property type="entry name" value="Asp-B-hydro/Triadin_dom"/>
</dbReference>
<keyword evidence="8" id="KW-0325">Glycoprotein</keyword>
<keyword evidence="6 10" id="KW-0472">Membrane</keyword>
<feature type="transmembrane region" description="Helical" evidence="10">
    <location>
        <begin position="45"/>
        <end position="68"/>
    </location>
</feature>
<dbReference type="InParanoid" id="A0A667ZRR2"/>
<evidence type="ECO:0000256" key="5">
    <source>
        <dbReference type="ARBA" id="ARBA00022989"/>
    </source>
</evidence>
<evidence type="ECO:0000256" key="4">
    <source>
        <dbReference type="ARBA" id="ARBA00022692"/>
    </source>
</evidence>
<feature type="domain" description="Aspartyl beta-hydroxylase/Triadin" evidence="11">
    <location>
        <begin position="42"/>
        <end position="76"/>
    </location>
</feature>
<reference evidence="12" key="1">
    <citation type="submission" date="2019-06" db="EMBL/GenBank/DDBJ databases">
        <authorList>
            <consortium name="Wellcome Sanger Institute Data Sharing"/>
        </authorList>
    </citation>
    <scope>NUCLEOTIDE SEQUENCE [LARGE SCALE GENOMIC DNA]</scope>
</reference>
<keyword evidence="7" id="KW-1015">Disulfide bond</keyword>
<evidence type="ECO:0000256" key="10">
    <source>
        <dbReference type="SAM" id="Phobius"/>
    </source>
</evidence>
<dbReference type="AlphaFoldDB" id="A0A667ZRR2"/>
<reference evidence="12" key="3">
    <citation type="submission" date="2025-09" db="UniProtKB">
        <authorList>
            <consortium name="Ensembl"/>
        </authorList>
    </citation>
    <scope>IDENTIFICATION</scope>
</reference>
<dbReference type="PANTHER" id="PTHR14106:SF0">
    <property type="entry name" value="TRIADIN"/>
    <property type="match status" value="1"/>
</dbReference>
<evidence type="ECO:0000259" key="11">
    <source>
        <dbReference type="Pfam" id="PF05279"/>
    </source>
</evidence>
<keyword evidence="3" id="KW-0597">Phosphoprotein</keyword>
<evidence type="ECO:0000256" key="3">
    <source>
        <dbReference type="ARBA" id="ARBA00022553"/>
    </source>
</evidence>
<evidence type="ECO:0000256" key="2">
    <source>
        <dbReference type="ARBA" id="ARBA00016711"/>
    </source>
</evidence>
<keyword evidence="5 10" id="KW-1133">Transmembrane helix</keyword>
<proteinExistence type="predicted"/>
<evidence type="ECO:0000313" key="12">
    <source>
        <dbReference type="Ensembl" id="ENSMMDP00005035531.1"/>
    </source>
</evidence>
<dbReference type="GO" id="GO:0033017">
    <property type="term" value="C:sarcoplasmic reticulum membrane"/>
    <property type="evidence" value="ECO:0007669"/>
    <property type="project" value="UniProtKB-SubCell"/>
</dbReference>
<evidence type="ECO:0000256" key="6">
    <source>
        <dbReference type="ARBA" id="ARBA00023136"/>
    </source>
</evidence>
<dbReference type="Proteomes" id="UP000472263">
    <property type="component" value="Chromosome 24"/>
</dbReference>